<dbReference type="Pfam" id="PF02801">
    <property type="entry name" value="Ketoacyl-synt_C"/>
    <property type="match status" value="1"/>
</dbReference>
<dbReference type="PANTHER" id="PTHR11712:SF336">
    <property type="entry name" value="3-OXOACYL-[ACYL-CARRIER-PROTEIN] SYNTHASE, MITOCHONDRIAL"/>
    <property type="match status" value="1"/>
</dbReference>
<name>A0AAW1H8V6_SAPOF</name>
<evidence type="ECO:0000256" key="1">
    <source>
        <dbReference type="ARBA" id="ARBA00008467"/>
    </source>
</evidence>
<comment type="similarity">
    <text evidence="1 4">Belongs to the thiolase-like superfamily. Beta-ketoacyl-ACP synthases family.</text>
</comment>
<evidence type="ECO:0000313" key="7">
    <source>
        <dbReference type="Proteomes" id="UP001443914"/>
    </source>
</evidence>
<accession>A0AAW1H8V6</accession>
<dbReference type="GO" id="GO:0006633">
    <property type="term" value="P:fatty acid biosynthetic process"/>
    <property type="evidence" value="ECO:0007669"/>
    <property type="project" value="TreeGrafter"/>
</dbReference>
<evidence type="ECO:0000256" key="2">
    <source>
        <dbReference type="ARBA" id="ARBA00013191"/>
    </source>
</evidence>
<dbReference type="AlphaFoldDB" id="A0AAW1H8V6"/>
<proteinExistence type="inferred from homology"/>
<organism evidence="6 7">
    <name type="scientific">Saponaria officinalis</name>
    <name type="common">Common soapwort</name>
    <name type="synonym">Lychnis saponaria</name>
    <dbReference type="NCBI Taxonomy" id="3572"/>
    <lineage>
        <taxon>Eukaryota</taxon>
        <taxon>Viridiplantae</taxon>
        <taxon>Streptophyta</taxon>
        <taxon>Embryophyta</taxon>
        <taxon>Tracheophyta</taxon>
        <taxon>Spermatophyta</taxon>
        <taxon>Magnoliopsida</taxon>
        <taxon>eudicotyledons</taxon>
        <taxon>Gunneridae</taxon>
        <taxon>Pentapetalae</taxon>
        <taxon>Caryophyllales</taxon>
        <taxon>Caryophyllaceae</taxon>
        <taxon>Caryophylleae</taxon>
        <taxon>Saponaria</taxon>
    </lineage>
</organism>
<dbReference type="Pfam" id="PF00109">
    <property type="entry name" value="ketoacyl-synt"/>
    <property type="match status" value="1"/>
</dbReference>
<dbReference type="Proteomes" id="UP001443914">
    <property type="component" value="Unassembled WGS sequence"/>
</dbReference>
<dbReference type="CDD" id="cd00834">
    <property type="entry name" value="KAS_I_II"/>
    <property type="match status" value="1"/>
</dbReference>
<evidence type="ECO:0000259" key="5">
    <source>
        <dbReference type="SMART" id="SM00825"/>
    </source>
</evidence>
<evidence type="ECO:0000256" key="4">
    <source>
        <dbReference type="RuleBase" id="RU003694"/>
    </source>
</evidence>
<reference evidence="6" key="1">
    <citation type="submission" date="2024-03" db="EMBL/GenBank/DDBJ databases">
        <title>WGS assembly of Saponaria officinalis var. Norfolk2.</title>
        <authorList>
            <person name="Jenkins J."/>
            <person name="Shu S."/>
            <person name="Grimwood J."/>
            <person name="Barry K."/>
            <person name="Goodstein D."/>
            <person name="Schmutz J."/>
            <person name="Leebens-Mack J."/>
            <person name="Osbourn A."/>
        </authorList>
    </citation>
    <scope>NUCLEOTIDE SEQUENCE [LARGE SCALE GENOMIC DNA]</scope>
    <source>
        <strain evidence="6">JIC</strain>
    </source>
</reference>
<dbReference type="SUPFAM" id="SSF53901">
    <property type="entry name" value="Thiolase-like"/>
    <property type="match status" value="1"/>
</dbReference>
<evidence type="ECO:0000313" key="6">
    <source>
        <dbReference type="EMBL" id="KAK9672484.1"/>
    </source>
</evidence>
<gene>
    <name evidence="6" type="ORF">RND81_12G103600</name>
</gene>
<dbReference type="Gene3D" id="3.40.47.10">
    <property type="match status" value="2"/>
</dbReference>
<dbReference type="PANTHER" id="PTHR11712">
    <property type="entry name" value="POLYKETIDE SYNTHASE-RELATED"/>
    <property type="match status" value="1"/>
</dbReference>
<feature type="domain" description="Ketosynthase family 3 (KS3)" evidence="5">
    <location>
        <begin position="15"/>
        <end position="282"/>
    </location>
</feature>
<keyword evidence="3 4" id="KW-0808">Transferase</keyword>
<keyword evidence="7" id="KW-1185">Reference proteome</keyword>
<comment type="caution">
    <text evidence="6">The sequence shown here is derived from an EMBL/GenBank/DDBJ whole genome shotgun (WGS) entry which is preliminary data.</text>
</comment>
<dbReference type="EMBL" id="JBDFQZ010000012">
    <property type="protein sequence ID" value="KAK9672484.1"/>
    <property type="molecule type" value="Genomic_DNA"/>
</dbReference>
<dbReference type="InterPro" id="IPR016039">
    <property type="entry name" value="Thiolase-like"/>
</dbReference>
<dbReference type="GO" id="GO:0004315">
    <property type="term" value="F:3-oxoacyl-[acyl-carrier-protein] synthase activity"/>
    <property type="evidence" value="ECO:0007669"/>
    <property type="project" value="UniProtKB-EC"/>
</dbReference>
<dbReference type="GO" id="GO:0005739">
    <property type="term" value="C:mitochondrion"/>
    <property type="evidence" value="ECO:0007669"/>
    <property type="project" value="TreeGrafter"/>
</dbReference>
<sequence>MTAAPKRESDTKKRVVVIKMGYCLVAGTKAVENAQLGGDITSKIDKTRSGVLVGTEMCGLSAFSDAVRALIDKGHRKISPFFIPYTTTNMASALPAIDLGLMGPNYSISTTCATSNYCFYAAVNHIRRGEVDVMIAGGTEPAIIHIGLGVLESLEHAMKRDAPIIGEYLAGAVNCDVYHMTDPRSNGLGVSSCIKKSLKDDGVSPEEINYINAHATSTVTGDFAEVNAIRQVFKNPSGIKMNGTKGRLDAIATIKACTTGWLHPTINQFNVELSVEFDTVPNKKQQHEVNVGKTSQITSPIYLLKITPYYCILIF</sequence>
<dbReference type="SMART" id="SM00825">
    <property type="entry name" value="PKS_KS"/>
    <property type="match status" value="1"/>
</dbReference>
<evidence type="ECO:0000256" key="3">
    <source>
        <dbReference type="ARBA" id="ARBA00022679"/>
    </source>
</evidence>
<dbReference type="InterPro" id="IPR020841">
    <property type="entry name" value="PKS_Beta-ketoAc_synthase_dom"/>
</dbReference>
<dbReference type="InterPro" id="IPR014031">
    <property type="entry name" value="Ketoacyl_synth_C"/>
</dbReference>
<protein>
    <recommendedName>
        <fullName evidence="2">beta-ketoacyl-[acyl-carrier-protein] synthase I</fullName>
        <ecNumber evidence="2">2.3.1.41</ecNumber>
    </recommendedName>
</protein>
<dbReference type="InterPro" id="IPR000794">
    <property type="entry name" value="Beta-ketoacyl_synthase"/>
</dbReference>
<dbReference type="InterPro" id="IPR014030">
    <property type="entry name" value="Ketoacyl_synth_N"/>
</dbReference>
<dbReference type="EC" id="2.3.1.41" evidence="2"/>